<evidence type="ECO:0000313" key="2">
    <source>
        <dbReference type="EMBL" id="KAJ9644804.1"/>
    </source>
</evidence>
<accession>A0AA39D1E2</accession>
<proteinExistence type="predicted"/>
<comment type="caution">
    <text evidence="2">The sequence shown here is derived from an EMBL/GenBank/DDBJ whole genome shotgun (WGS) entry which is preliminary data.</text>
</comment>
<dbReference type="Proteomes" id="UP001172681">
    <property type="component" value="Unassembled WGS sequence"/>
</dbReference>
<protein>
    <submittedName>
        <fullName evidence="2">Uncharacterized protein</fullName>
    </submittedName>
</protein>
<feature type="compositionally biased region" description="Acidic residues" evidence="1">
    <location>
        <begin position="407"/>
        <end position="418"/>
    </location>
</feature>
<feature type="compositionally biased region" description="Basic and acidic residues" evidence="1">
    <location>
        <begin position="1"/>
        <end position="11"/>
    </location>
</feature>
<keyword evidence="3" id="KW-1185">Reference proteome</keyword>
<feature type="region of interest" description="Disordered" evidence="1">
    <location>
        <begin position="1"/>
        <end position="30"/>
    </location>
</feature>
<gene>
    <name evidence="2" type="ORF">H2204_001266</name>
</gene>
<feature type="compositionally biased region" description="Basic and acidic residues" evidence="1">
    <location>
        <begin position="393"/>
        <end position="406"/>
    </location>
</feature>
<dbReference type="AlphaFoldDB" id="A0AA39D1E2"/>
<reference evidence="2" key="1">
    <citation type="submission" date="2022-10" db="EMBL/GenBank/DDBJ databases">
        <title>Culturing micro-colonial fungi from biological soil crusts in the Mojave desert and describing Neophaeococcomyces mojavensis, and introducing the new genera and species Taxawa tesnikishii.</title>
        <authorList>
            <person name="Kurbessoian T."/>
            <person name="Stajich J.E."/>
        </authorList>
    </citation>
    <scope>NUCLEOTIDE SEQUENCE</scope>
    <source>
        <strain evidence="2">TK_35</strain>
    </source>
</reference>
<sequence>MDSFRGDERGDNGGFYTPASSRGSSFGPPLHGPTNIYSTLSSTSTKSCLSRSLSSHLPISSKTLQKKIKPLPKEATSTTMPPLLAPPSSNAIDQVKTLIQDFKANRRRPILAVDEEREFEISLEDWYKLRDEFNLKEDRYFFECSYDTSKSILTIKGPPSDVHEAVVEFLAQNLNRSISLTAPVRVRTTGQVSCDEGQYMGSEKIPDLAIFEKDSRKNWKIKWALEVGFSENYEKLKSDVELLLKGKASEMIQCALVKIVETPKYRCPISNEEEIDLQDWKEPRMFEAMECHGEEYGPMFYQGRQWVGEISNIFWETWQLDVETNEVKQVGKRHDIYPPSATSEPFPPIRLDCLLSNSPTTQPLLLDWTLFQPKLRDVMTALVLTRYEDWYKGRQQEEGSDPKDQDYTEEEEKDEDEDKEGRKVKKRRLNPSQEKKIDRN</sequence>
<feature type="region of interest" description="Disordered" evidence="1">
    <location>
        <begin position="393"/>
        <end position="440"/>
    </location>
</feature>
<organism evidence="2 3">
    <name type="scientific">Knufia peltigerae</name>
    <dbReference type="NCBI Taxonomy" id="1002370"/>
    <lineage>
        <taxon>Eukaryota</taxon>
        <taxon>Fungi</taxon>
        <taxon>Dikarya</taxon>
        <taxon>Ascomycota</taxon>
        <taxon>Pezizomycotina</taxon>
        <taxon>Eurotiomycetes</taxon>
        <taxon>Chaetothyriomycetidae</taxon>
        <taxon>Chaetothyriales</taxon>
        <taxon>Trichomeriaceae</taxon>
        <taxon>Knufia</taxon>
    </lineage>
</organism>
<evidence type="ECO:0000313" key="3">
    <source>
        <dbReference type="Proteomes" id="UP001172681"/>
    </source>
</evidence>
<evidence type="ECO:0000256" key="1">
    <source>
        <dbReference type="SAM" id="MobiDB-lite"/>
    </source>
</evidence>
<name>A0AA39D1E2_9EURO</name>
<dbReference type="EMBL" id="JAPDRN010000005">
    <property type="protein sequence ID" value="KAJ9644804.1"/>
    <property type="molecule type" value="Genomic_DNA"/>
</dbReference>
<feature type="region of interest" description="Disordered" evidence="1">
    <location>
        <begin position="65"/>
        <end position="87"/>
    </location>
</feature>